<keyword evidence="2" id="KW-1185">Reference proteome</keyword>
<name>H0F5I0_9BURK</name>
<dbReference type="AlphaFoldDB" id="H0F5I0"/>
<sequence length="293" mass="33015">MLEGLPIEHRSMVLNGYPREVDPNGEHVYGQMYVQEFRLTNPRHPEPVLLWHGGGMTGCTWETTPDGRPGWLMRFLEAGYDVLVSDAVERGRSSWARFPEVYKDSPVFRPKKEGWTTFRIGPEYSPDPAARIAFPGQLFPVEHFDSFVNQWVPRWPGHESLILAAYEALVDRIGSCHIVAHSQGAGFAAEIARRRPDSVVSVVGVEPGGMPRPASTGRLPRHLIVWGDFIEPSGAHWTNYRRQADEYLASIASRADITVIDLPADGIKGNSHFPMMDRNSDKVFQRVDAWISR</sequence>
<accession>H0F5I0</accession>
<dbReference type="Proteomes" id="UP000003113">
    <property type="component" value="Unassembled WGS sequence"/>
</dbReference>
<dbReference type="CDD" id="cd12808">
    <property type="entry name" value="Esterase_713_like-1"/>
    <property type="match status" value="1"/>
</dbReference>
<reference evidence="1 2" key="1">
    <citation type="journal article" date="2012" name="J. Bacteriol.">
        <title>Genome sequence of the highly efficient arsenite-oxidizing bacterium Achromobacter arsenitoxydans SY8.</title>
        <authorList>
            <person name="Li X."/>
            <person name="Hu Y."/>
            <person name="Gong J."/>
            <person name="Lin Y."/>
            <person name="Johnstone L."/>
            <person name="Rensing C."/>
            <person name="Wang G."/>
        </authorList>
    </citation>
    <scope>NUCLEOTIDE SEQUENCE [LARGE SCALE GENOMIC DNA]</scope>
    <source>
        <strain evidence="1 2">SY8</strain>
    </source>
</reference>
<dbReference type="STRING" id="477184.KYC_10116"/>
<proteinExistence type="predicted"/>
<dbReference type="eggNOG" id="COG0400">
    <property type="taxonomic scope" value="Bacteria"/>
</dbReference>
<dbReference type="SUPFAM" id="SSF53474">
    <property type="entry name" value="alpha/beta-Hydrolases"/>
    <property type="match status" value="1"/>
</dbReference>
<organism evidence="1 2">
    <name type="scientific">Achromobacter arsenitoxydans SY8</name>
    <dbReference type="NCBI Taxonomy" id="477184"/>
    <lineage>
        <taxon>Bacteria</taxon>
        <taxon>Pseudomonadati</taxon>
        <taxon>Pseudomonadota</taxon>
        <taxon>Betaproteobacteria</taxon>
        <taxon>Burkholderiales</taxon>
        <taxon>Alcaligenaceae</taxon>
        <taxon>Achromobacter</taxon>
    </lineage>
</organism>
<gene>
    <name evidence="1" type="ORF">KYC_10116</name>
</gene>
<dbReference type="InterPro" id="IPR029058">
    <property type="entry name" value="AB_hydrolase_fold"/>
</dbReference>
<evidence type="ECO:0000313" key="2">
    <source>
        <dbReference type="Proteomes" id="UP000003113"/>
    </source>
</evidence>
<dbReference type="InterPro" id="IPR050228">
    <property type="entry name" value="Carboxylesterase_BioH"/>
</dbReference>
<evidence type="ECO:0008006" key="3">
    <source>
        <dbReference type="Google" id="ProtNLM"/>
    </source>
</evidence>
<protein>
    <recommendedName>
        <fullName evidence="3">AB hydrolase-1 domain-containing protein</fullName>
    </recommendedName>
</protein>
<dbReference type="Gene3D" id="3.40.50.1820">
    <property type="entry name" value="alpha/beta hydrolase"/>
    <property type="match status" value="1"/>
</dbReference>
<evidence type="ECO:0000313" key="1">
    <source>
        <dbReference type="EMBL" id="EHK66494.1"/>
    </source>
</evidence>
<dbReference type="PANTHER" id="PTHR43194:SF5">
    <property type="entry name" value="PIMELOYL-[ACYL-CARRIER PROTEIN] METHYL ESTER ESTERASE"/>
    <property type="match status" value="1"/>
</dbReference>
<dbReference type="PANTHER" id="PTHR43194">
    <property type="entry name" value="HYDROLASE ALPHA/BETA FOLD FAMILY"/>
    <property type="match status" value="1"/>
</dbReference>
<comment type="caution">
    <text evidence="1">The sequence shown here is derived from an EMBL/GenBank/DDBJ whole genome shotgun (WGS) entry which is preliminary data.</text>
</comment>
<dbReference type="EMBL" id="AGUF01000040">
    <property type="protein sequence ID" value="EHK66494.1"/>
    <property type="molecule type" value="Genomic_DNA"/>
</dbReference>